<proteinExistence type="predicted"/>
<gene>
    <name evidence="1" type="ORF">O0955_09425</name>
</gene>
<sequence length="105" mass="12115">MATIGGPDEKSELYIALFSWFFKCLWMNFNAYLCENLLCSKGVVWWFFQFFAVGRFEFSVESIELAVEGFILSVGYFRFSVSSIELTVKRFMFSVGRFGFSVSGI</sequence>
<reference evidence="1" key="1">
    <citation type="submission" date="2022-12" db="EMBL/GenBank/DDBJ databases">
        <title>Genome sequence of HCMS5-2.</title>
        <authorList>
            <person name="Woo H."/>
        </authorList>
    </citation>
    <scope>NUCLEOTIDE SEQUENCE</scope>
    <source>
        <strain evidence="1">HCMS5-2</strain>
    </source>
</reference>
<comment type="caution">
    <text evidence="1">The sequence shown here is derived from an EMBL/GenBank/DDBJ whole genome shotgun (WGS) entry which is preliminary data.</text>
</comment>
<evidence type="ECO:0000313" key="1">
    <source>
        <dbReference type="EMBL" id="MCZ4244226.1"/>
    </source>
</evidence>
<protein>
    <submittedName>
        <fullName evidence="1">Uncharacterized protein</fullName>
    </submittedName>
</protein>
<dbReference type="RefSeq" id="WP_269427299.1">
    <property type="nucleotide sequence ID" value="NZ_JAPWGM010000003.1"/>
</dbReference>
<name>A0ABT4L8Q3_9SPHI</name>
<dbReference type="EMBL" id="JAPWGM010000003">
    <property type="protein sequence ID" value="MCZ4244226.1"/>
    <property type="molecule type" value="Genomic_DNA"/>
</dbReference>
<keyword evidence="2" id="KW-1185">Reference proteome</keyword>
<dbReference type="Proteomes" id="UP001144347">
    <property type="component" value="Unassembled WGS sequence"/>
</dbReference>
<evidence type="ECO:0000313" key="2">
    <source>
        <dbReference type="Proteomes" id="UP001144347"/>
    </source>
</evidence>
<accession>A0ABT4L8Q3</accession>
<organism evidence="1 2">
    <name type="scientific">Pedobacter punctiformis</name>
    <dbReference type="NCBI Taxonomy" id="3004097"/>
    <lineage>
        <taxon>Bacteria</taxon>
        <taxon>Pseudomonadati</taxon>
        <taxon>Bacteroidota</taxon>
        <taxon>Sphingobacteriia</taxon>
        <taxon>Sphingobacteriales</taxon>
        <taxon>Sphingobacteriaceae</taxon>
        <taxon>Pedobacter</taxon>
    </lineage>
</organism>